<accession>A0AA39I8T3</accession>
<sequence>MEMFNELEKRLQEVLEEPRLTRGITEGTSAWIYAVLVKREKFRGFVEFLLEKTIYDLVVELFRTHHYVCGINRRLYEIPMDFIRGVYEDTLEHLEKK</sequence>
<name>A0AA39I8T3_9BILA</name>
<evidence type="ECO:0000313" key="1">
    <source>
        <dbReference type="EMBL" id="KAK0419190.1"/>
    </source>
</evidence>
<gene>
    <name evidence="1" type="ORF">QR680_014003</name>
</gene>
<keyword evidence="2" id="KW-1185">Reference proteome</keyword>
<dbReference type="EMBL" id="JAUCMV010000002">
    <property type="protein sequence ID" value="KAK0419190.1"/>
    <property type="molecule type" value="Genomic_DNA"/>
</dbReference>
<dbReference type="AlphaFoldDB" id="A0AA39I8T3"/>
<proteinExistence type="predicted"/>
<dbReference type="Proteomes" id="UP001175271">
    <property type="component" value="Unassembled WGS sequence"/>
</dbReference>
<comment type="caution">
    <text evidence="1">The sequence shown here is derived from an EMBL/GenBank/DDBJ whole genome shotgun (WGS) entry which is preliminary data.</text>
</comment>
<organism evidence="1 2">
    <name type="scientific">Steinernema hermaphroditum</name>
    <dbReference type="NCBI Taxonomy" id="289476"/>
    <lineage>
        <taxon>Eukaryota</taxon>
        <taxon>Metazoa</taxon>
        <taxon>Ecdysozoa</taxon>
        <taxon>Nematoda</taxon>
        <taxon>Chromadorea</taxon>
        <taxon>Rhabditida</taxon>
        <taxon>Tylenchina</taxon>
        <taxon>Panagrolaimomorpha</taxon>
        <taxon>Strongyloidoidea</taxon>
        <taxon>Steinernematidae</taxon>
        <taxon>Steinernema</taxon>
    </lineage>
</organism>
<reference evidence="1" key="1">
    <citation type="submission" date="2023-06" db="EMBL/GenBank/DDBJ databases">
        <title>Genomic analysis of the entomopathogenic nematode Steinernema hermaphroditum.</title>
        <authorList>
            <person name="Schwarz E.M."/>
            <person name="Heppert J.K."/>
            <person name="Baniya A."/>
            <person name="Schwartz H.T."/>
            <person name="Tan C.-H."/>
            <person name="Antoshechkin I."/>
            <person name="Sternberg P.W."/>
            <person name="Goodrich-Blair H."/>
            <person name="Dillman A.R."/>
        </authorList>
    </citation>
    <scope>NUCLEOTIDE SEQUENCE</scope>
    <source>
        <strain evidence="1">PS9179</strain>
        <tissue evidence="1">Whole animal</tissue>
    </source>
</reference>
<evidence type="ECO:0000313" key="2">
    <source>
        <dbReference type="Proteomes" id="UP001175271"/>
    </source>
</evidence>
<protein>
    <submittedName>
        <fullName evidence="1">Uncharacterized protein</fullName>
    </submittedName>
</protein>